<feature type="compositionally biased region" description="Low complexity" evidence="3">
    <location>
        <begin position="307"/>
        <end position="318"/>
    </location>
</feature>
<feature type="region of interest" description="Disordered" evidence="3">
    <location>
        <begin position="511"/>
        <end position="539"/>
    </location>
</feature>
<organism evidence="4 5">
    <name type="scientific">Chlorella vulgaris</name>
    <name type="common">Green alga</name>
    <dbReference type="NCBI Taxonomy" id="3077"/>
    <lineage>
        <taxon>Eukaryota</taxon>
        <taxon>Viridiplantae</taxon>
        <taxon>Chlorophyta</taxon>
        <taxon>core chlorophytes</taxon>
        <taxon>Trebouxiophyceae</taxon>
        <taxon>Chlorellales</taxon>
        <taxon>Chlorellaceae</taxon>
        <taxon>Chlorella clade</taxon>
        <taxon>Chlorella</taxon>
    </lineage>
</organism>
<reference evidence="4" key="2">
    <citation type="submission" date="2020-11" db="EMBL/GenBank/DDBJ databases">
        <authorList>
            <person name="Cecchin M."/>
            <person name="Marcolungo L."/>
            <person name="Rossato M."/>
            <person name="Girolomoni L."/>
            <person name="Cosentino E."/>
            <person name="Cuine S."/>
            <person name="Li-Beisson Y."/>
            <person name="Delledonne M."/>
            <person name="Ballottari M."/>
        </authorList>
    </citation>
    <scope>NUCLEOTIDE SEQUENCE</scope>
    <source>
        <strain evidence="4">211/11P</strain>
        <tissue evidence="4">Whole cell</tissue>
    </source>
</reference>
<feature type="region of interest" description="Disordered" evidence="3">
    <location>
        <begin position="43"/>
        <end position="113"/>
    </location>
</feature>
<feature type="region of interest" description="Disordered" evidence="3">
    <location>
        <begin position="234"/>
        <end position="388"/>
    </location>
</feature>
<evidence type="ECO:0008006" key="6">
    <source>
        <dbReference type="Google" id="ProtNLM"/>
    </source>
</evidence>
<proteinExistence type="predicted"/>
<dbReference type="GO" id="GO:0003682">
    <property type="term" value="F:chromatin binding"/>
    <property type="evidence" value="ECO:0007669"/>
    <property type="project" value="InterPro"/>
</dbReference>
<dbReference type="OrthoDB" id="515799at2759"/>
<evidence type="ECO:0000313" key="4">
    <source>
        <dbReference type="EMBL" id="KAI3428816.1"/>
    </source>
</evidence>
<keyword evidence="2" id="KW-0539">Nucleus</keyword>
<protein>
    <recommendedName>
        <fullName evidence="6">TSL-kinase interacting protein 1</fullName>
    </recommendedName>
</protein>
<keyword evidence="1" id="KW-0238">DNA-binding</keyword>
<dbReference type="PANTHER" id="PTHR21677">
    <property type="entry name" value="CRAMPED PROTEIN"/>
    <property type="match status" value="1"/>
</dbReference>
<feature type="compositionally biased region" description="Polar residues" evidence="3">
    <location>
        <begin position="295"/>
        <end position="305"/>
    </location>
</feature>
<gene>
    <name evidence="4" type="ORF">D9Q98_007633</name>
</gene>
<dbReference type="GO" id="GO:0005634">
    <property type="term" value="C:nucleus"/>
    <property type="evidence" value="ECO:0007669"/>
    <property type="project" value="TreeGrafter"/>
</dbReference>
<dbReference type="GO" id="GO:0007389">
    <property type="term" value="P:pattern specification process"/>
    <property type="evidence" value="ECO:0007669"/>
    <property type="project" value="TreeGrafter"/>
</dbReference>
<evidence type="ECO:0000256" key="3">
    <source>
        <dbReference type="SAM" id="MobiDB-lite"/>
    </source>
</evidence>
<reference evidence="4" key="1">
    <citation type="journal article" date="2019" name="Plant J.">
        <title>Chlorella vulgaris genome assembly and annotation reveals the molecular basis for metabolic acclimation to high light conditions.</title>
        <authorList>
            <person name="Cecchin M."/>
            <person name="Marcolungo L."/>
            <person name="Rossato M."/>
            <person name="Girolomoni L."/>
            <person name="Cosentino E."/>
            <person name="Cuine S."/>
            <person name="Li-Beisson Y."/>
            <person name="Delledonne M."/>
            <person name="Ballottari M."/>
        </authorList>
    </citation>
    <scope>NUCLEOTIDE SEQUENCE</scope>
    <source>
        <strain evidence="4">211/11P</strain>
    </source>
</reference>
<name>A0A9D4YVS5_CHLVU</name>
<feature type="compositionally biased region" description="Basic residues" evidence="3">
    <location>
        <begin position="699"/>
        <end position="708"/>
    </location>
</feature>
<dbReference type="InterPro" id="IPR055315">
    <property type="entry name" value="Cramped-like"/>
</dbReference>
<feature type="region of interest" description="Disordered" evidence="3">
    <location>
        <begin position="764"/>
        <end position="789"/>
    </location>
</feature>
<feature type="compositionally biased region" description="Low complexity" evidence="3">
    <location>
        <begin position="772"/>
        <end position="789"/>
    </location>
</feature>
<comment type="caution">
    <text evidence="4">The sequence shown here is derived from an EMBL/GenBank/DDBJ whole genome shotgun (WGS) entry which is preliminary data.</text>
</comment>
<accession>A0A9D4YVS5</accession>
<feature type="region of interest" description="Disordered" evidence="3">
    <location>
        <begin position="1053"/>
        <end position="1077"/>
    </location>
</feature>
<evidence type="ECO:0000256" key="2">
    <source>
        <dbReference type="ARBA" id="ARBA00023242"/>
    </source>
</evidence>
<keyword evidence="5" id="KW-1185">Reference proteome</keyword>
<feature type="compositionally biased region" description="Low complexity" evidence="3">
    <location>
        <begin position="259"/>
        <end position="270"/>
    </location>
</feature>
<feature type="compositionally biased region" description="Low complexity" evidence="3">
    <location>
        <begin position="721"/>
        <end position="745"/>
    </location>
</feature>
<dbReference type="AlphaFoldDB" id="A0A9D4YVS5"/>
<feature type="compositionally biased region" description="Low complexity" evidence="3">
    <location>
        <begin position="517"/>
        <end position="539"/>
    </location>
</feature>
<feature type="compositionally biased region" description="Basic and acidic residues" evidence="3">
    <location>
        <begin position="104"/>
        <end position="113"/>
    </location>
</feature>
<dbReference type="GO" id="GO:0003677">
    <property type="term" value="F:DNA binding"/>
    <property type="evidence" value="ECO:0007669"/>
    <property type="project" value="UniProtKB-KW"/>
</dbReference>
<feature type="region of interest" description="Disordered" evidence="3">
    <location>
        <begin position="640"/>
        <end position="746"/>
    </location>
</feature>
<dbReference type="PANTHER" id="PTHR21677:SF1">
    <property type="entry name" value="PROTEIN CRAMPED-LIKE"/>
    <property type="match status" value="1"/>
</dbReference>
<evidence type="ECO:0000313" key="5">
    <source>
        <dbReference type="Proteomes" id="UP001055712"/>
    </source>
</evidence>
<feature type="compositionally biased region" description="Low complexity" evidence="3">
    <location>
        <begin position="1061"/>
        <end position="1076"/>
    </location>
</feature>
<dbReference type="Proteomes" id="UP001055712">
    <property type="component" value="Unassembled WGS sequence"/>
</dbReference>
<dbReference type="EMBL" id="SIDB01000009">
    <property type="protein sequence ID" value="KAI3428816.1"/>
    <property type="molecule type" value="Genomic_DNA"/>
</dbReference>
<sequence length="1087" mass="113144">MSGVETAGDGGETQGPRLVAAAPCLEAQRCQESVDHLAHGTLARASSGGGDVTVGSAGEPQASPQASSPTADEMPQTRPPGSAAVGLECEPARAGEAESGAKAAEGKDGDSKRDYVRWAPQEEETFYLALRGVAGQKPEICLREITNRLTGSKDYAQVRHYYYRLIKRLNKILGEGCTLDIGNPLQVHRSMLKFWDVFAEKGMKGTCMTGIMKKPRKQRELSATLQRGVKAVMQRTGGAAVPSAHGGGNSRKRKPRGSDAAADGAAPVAVEQQGDEEMVDADVVPPPAKQRRRTSGPSTRRQQQLLAAAEPSVEAAAGSGAGDVPAEGSSQSHTDGPEACAASDKPASSSHTAGSGPRDGAKKVSTSHSFRSSSNAGLSGPVWEGSQGQVGGRLRLQLQLMPLDLHTAQRMAGAGLHPFLELTLSDSKSLLSVLRHLATKWRQAAPSEVSSASGSGSGLLVHPPADCPMPLRGVCWGGPACDGQLKVSDIHSTLHCPTPFQLLYSWVHSGRADETPTQRQGNQAQQQFPPQQQQQQQKPSAAQLAAHLRQAISEVAAGTPHPPIGNCAATAAADAWQQQQRQQQQQAVAGSSQSFLQLLQCDDASNQAMQASPAFTHTSAAAASDELMAVANLAPVCGSGTPDQARPAGSPPAGEECEVAATPSSADPRKPRGLMGLLQSPAVDKPGKPGRKGTPAVKKQPHSQRKPPRSGGAGVRRAGRSGRQQGQGQQVQQQQEQEQQQQQGGALPAGVGSFLWAHMHPHLQHPHPAEQQPPVSILQQQQQQQQHPVLQQAHCMPFMQQQQQCQPSVPVYHPPQPEQAAGRDCMQPGLDFGVSLHRMLGGAAAAADTPHLAAYRSPGSEQHQHHIGAAALLPASGDFSLKSWPSLSPPSNFQLPDGFDSGISPICKGGAMMPQLPTAAATLTGGAKAHPAAAAGALEALLGPTDFSMLLAGIGAAEGSTHQRPQAAGGDGGRAQLTAQAAAGPQQQTRLAVQPPEDSLFGGASLFGMLGTTHQGGAVPADGAALPLLPDKSLAELTFDFGSLMGVGDGTPSWGPPETHLAAQQQAPEGQAPALGSRHFASLFDRQ</sequence>
<evidence type="ECO:0000256" key="1">
    <source>
        <dbReference type="ARBA" id="ARBA00023125"/>
    </source>
</evidence>
<feature type="compositionally biased region" description="Polar residues" evidence="3">
    <location>
        <begin position="364"/>
        <end position="377"/>
    </location>
</feature>